<feature type="region of interest" description="Disordered" evidence="1">
    <location>
        <begin position="66"/>
        <end position="99"/>
    </location>
</feature>
<sequence length="99" mass="11340">MVVKVAIVGGMPLRLRALSIQALLLAGVQIASEQEVEQDRKSRQPFTDTSILPLCKSLFSSPWNGKFPQHPPHELHPKQFHTLTLPRHSRSMRRPKRRK</sequence>
<accession>A0A5U8XQF6</accession>
<comment type="caution">
    <text evidence="2">The sequence shown here is derived from an EMBL/GenBank/DDBJ whole genome shotgun (WGS) entry which is preliminary data.</text>
</comment>
<dbReference type="EMBL" id="AAGUDP010000006">
    <property type="protein sequence ID" value="EBS0563377.1"/>
    <property type="molecule type" value="Genomic_DNA"/>
</dbReference>
<reference evidence="2" key="1">
    <citation type="submission" date="2018-07" db="EMBL/GenBank/DDBJ databases">
        <authorList>
            <person name="Ashton P.M."/>
            <person name="Dallman T."/>
            <person name="Nair S."/>
            <person name="De Pinna E."/>
            <person name="Peters T."/>
            <person name="Grant K."/>
        </authorList>
    </citation>
    <scope>NUCLEOTIDE SEQUENCE</scope>
    <source>
        <strain evidence="2">142535</strain>
    </source>
</reference>
<gene>
    <name evidence="2" type="ORF">DTU56_09620</name>
</gene>
<feature type="compositionally biased region" description="Basic residues" evidence="1">
    <location>
        <begin position="87"/>
        <end position="99"/>
    </location>
</feature>
<evidence type="ECO:0000256" key="1">
    <source>
        <dbReference type="SAM" id="MobiDB-lite"/>
    </source>
</evidence>
<proteinExistence type="predicted"/>
<organism evidence="2">
    <name type="scientific">Salmonella muenchen</name>
    <dbReference type="NCBI Taxonomy" id="596"/>
    <lineage>
        <taxon>Bacteria</taxon>
        <taxon>Pseudomonadati</taxon>
        <taxon>Pseudomonadota</taxon>
        <taxon>Gammaproteobacteria</taxon>
        <taxon>Enterobacterales</taxon>
        <taxon>Enterobacteriaceae</taxon>
        <taxon>Salmonella</taxon>
    </lineage>
</organism>
<protein>
    <submittedName>
        <fullName evidence="2">Uncharacterized protein</fullName>
    </submittedName>
</protein>
<dbReference type="AlphaFoldDB" id="A0A5U8XQF6"/>
<evidence type="ECO:0000313" key="2">
    <source>
        <dbReference type="EMBL" id="EBS0563377.1"/>
    </source>
</evidence>
<name>A0A5U8XQF6_SALMU</name>